<proteinExistence type="predicted"/>
<feature type="transmembrane region" description="Helical" evidence="6">
    <location>
        <begin position="222"/>
        <end position="243"/>
    </location>
</feature>
<dbReference type="RefSeq" id="WP_264028639.1">
    <property type="nucleotide sequence ID" value="NZ_BCSX01000033.1"/>
</dbReference>
<dbReference type="EMBL" id="BCSX01000033">
    <property type="protein sequence ID" value="GAS89548.1"/>
    <property type="molecule type" value="Genomic_DNA"/>
</dbReference>
<dbReference type="GO" id="GO:0022857">
    <property type="term" value="F:transmembrane transporter activity"/>
    <property type="evidence" value="ECO:0007669"/>
    <property type="project" value="InterPro"/>
</dbReference>
<keyword evidence="3 6" id="KW-0812">Transmembrane</keyword>
<name>A0A100W0U1_9MYCO</name>
<feature type="transmembrane region" description="Helical" evidence="6">
    <location>
        <begin position="180"/>
        <end position="202"/>
    </location>
</feature>
<evidence type="ECO:0000313" key="7">
    <source>
        <dbReference type="EMBL" id="GAS89548.1"/>
    </source>
</evidence>
<evidence type="ECO:0000256" key="2">
    <source>
        <dbReference type="ARBA" id="ARBA00022448"/>
    </source>
</evidence>
<feature type="transmembrane region" description="Helical" evidence="6">
    <location>
        <begin position="110"/>
        <end position="129"/>
    </location>
</feature>
<feature type="transmembrane region" description="Helical" evidence="6">
    <location>
        <begin position="149"/>
        <end position="168"/>
    </location>
</feature>
<evidence type="ECO:0000313" key="8">
    <source>
        <dbReference type="Proteomes" id="UP000069620"/>
    </source>
</evidence>
<evidence type="ECO:0000256" key="4">
    <source>
        <dbReference type="ARBA" id="ARBA00022989"/>
    </source>
</evidence>
<dbReference type="AlphaFoldDB" id="A0A100W0U1"/>
<dbReference type="InterPro" id="IPR002293">
    <property type="entry name" value="AA/rel_permease1"/>
</dbReference>
<reference evidence="8" key="1">
    <citation type="journal article" date="2016" name="Genome Announc.">
        <title>Draft Genome Sequences of Five Rapidly Growing Mycobacterium Species, M. thermoresistibile, M. fortuitum subsp. acetamidolyticum, M. canariasense, M. brisbanense, and M. novocastrense.</title>
        <authorList>
            <person name="Katahira K."/>
            <person name="Ogura Y."/>
            <person name="Gotoh Y."/>
            <person name="Hayashi T."/>
        </authorList>
    </citation>
    <scope>NUCLEOTIDE SEQUENCE [LARGE SCALE GENOMIC DNA]</scope>
    <source>
        <strain evidence="8">JCM15654</strain>
    </source>
</reference>
<organism evidence="7 8">
    <name type="scientific">Mycolicibacterium brisbanense</name>
    <dbReference type="NCBI Taxonomy" id="146020"/>
    <lineage>
        <taxon>Bacteria</taxon>
        <taxon>Bacillati</taxon>
        <taxon>Actinomycetota</taxon>
        <taxon>Actinomycetes</taxon>
        <taxon>Mycobacteriales</taxon>
        <taxon>Mycobacteriaceae</taxon>
        <taxon>Mycolicibacterium</taxon>
    </lineage>
</organism>
<dbReference type="PANTHER" id="PTHR45649:SF26">
    <property type="entry name" value="OS04G0435100 PROTEIN"/>
    <property type="match status" value="1"/>
</dbReference>
<accession>A0A100W0U1</accession>
<evidence type="ECO:0000256" key="3">
    <source>
        <dbReference type="ARBA" id="ARBA00022692"/>
    </source>
</evidence>
<feature type="transmembrane region" description="Helical" evidence="6">
    <location>
        <begin position="431"/>
        <end position="449"/>
    </location>
</feature>
<gene>
    <name evidence="7" type="ORF">RMCB_3644</name>
</gene>
<evidence type="ECO:0000256" key="5">
    <source>
        <dbReference type="ARBA" id="ARBA00023136"/>
    </source>
</evidence>
<feature type="transmembrane region" description="Helical" evidence="6">
    <location>
        <begin position="315"/>
        <end position="342"/>
    </location>
</feature>
<dbReference type="STRING" id="146020.RMCB_3644"/>
<dbReference type="Pfam" id="PF13520">
    <property type="entry name" value="AA_permease_2"/>
    <property type="match status" value="1"/>
</dbReference>
<dbReference type="PIRSF" id="PIRSF006060">
    <property type="entry name" value="AA_transporter"/>
    <property type="match status" value="1"/>
</dbReference>
<feature type="transmembrane region" description="Helical" evidence="6">
    <location>
        <begin position="264"/>
        <end position="286"/>
    </location>
</feature>
<keyword evidence="5 6" id="KW-0472">Membrane</keyword>
<evidence type="ECO:0000256" key="6">
    <source>
        <dbReference type="SAM" id="Phobius"/>
    </source>
</evidence>
<feature type="transmembrane region" description="Helical" evidence="6">
    <location>
        <begin position="36"/>
        <end position="56"/>
    </location>
</feature>
<dbReference type="Proteomes" id="UP000069620">
    <property type="component" value="Unassembled WGS sequence"/>
</dbReference>
<sequence>MTSLLDRPAATTTAPAKDFCEESGYKPELKRSLSSFQMFAISFASVSVVIGIFATYSQVLKNSGPLGIWLFPIVAVGQILVALVFAQFAARIPLSGSSYQWASRLANPKIGWIFGWIAAWNIGLSPVAIDNALATQCLMPLFNMAPSETTGRVITVILLLIQAVIVIYSTRIVGWTNSLAVGVELAIVVVLGAALFAAVILTGHGSTQNLFSEGIATGSTNYFAIGGGLMAAMIMGLSTLVGFEASANMAEEAKDADRTVPRAIVGSVVAAAILGMFLIVALTVAIRDMGAASNSASPVAEIMNQQFGPALERPLLLVIAIAFFGAALVTIAGTSRIVFAMARDERFPAHRMFSRVNPHTRTPIPATLLVLALGVVVMLVMPGGALIQLITAGAIFNNIPYALTIVLYLVVRKKLARKEGAFSLGRFEVPIAVVALAWVFIAMFVVSVSEATVTTFLIVAGLVLSGAVYLGYLLKCRREVLEREPGTQQF</sequence>
<keyword evidence="2" id="KW-0813">Transport</keyword>
<keyword evidence="8" id="KW-1185">Reference proteome</keyword>
<feature type="transmembrane region" description="Helical" evidence="6">
    <location>
        <begin position="387"/>
        <end position="411"/>
    </location>
</feature>
<comment type="caution">
    <text evidence="7">The sequence shown here is derived from an EMBL/GenBank/DDBJ whole genome shotgun (WGS) entry which is preliminary data.</text>
</comment>
<dbReference type="Gene3D" id="1.20.1740.10">
    <property type="entry name" value="Amino acid/polyamine transporter I"/>
    <property type="match status" value="1"/>
</dbReference>
<dbReference type="PANTHER" id="PTHR45649">
    <property type="entry name" value="AMINO-ACID PERMEASE BAT1"/>
    <property type="match status" value="1"/>
</dbReference>
<dbReference type="GO" id="GO:0016020">
    <property type="term" value="C:membrane"/>
    <property type="evidence" value="ECO:0007669"/>
    <property type="project" value="UniProtKB-SubCell"/>
</dbReference>
<protein>
    <submittedName>
        <fullName evidence="7">Putative amino acid transporter</fullName>
    </submittedName>
</protein>
<keyword evidence="4 6" id="KW-1133">Transmembrane helix</keyword>
<feature type="transmembrane region" description="Helical" evidence="6">
    <location>
        <begin position="68"/>
        <end position="89"/>
    </location>
</feature>
<evidence type="ECO:0000256" key="1">
    <source>
        <dbReference type="ARBA" id="ARBA00004141"/>
    </source>
</evidence>
<feature type="transmembrane region" description="Helical" evidence="6">
    <location>
        <begin position="363"/>
        <end position="381"/>
    </location>
</feature>
<comment type="subcellular location">
    <subcellularLocation>
        <location evidence="1">Membrane</location>
        <topology evidence="1">Multi-pass membrane protein</topology>
    </subcellularLocation>
</comment>
<reference evidence="8" key="2">
    <citation type="submission" date="2016-02" db="EMBL/GenBank/DDBJ databases">
        <title>Draft genome sequence of five rapidly growing Mycobacterium species.</title>
        <authorList>
            <person name="Katahira K."/>
            <person name="Gotou Y."/>
            <person name="Iida K."/>
            <person name="Ogura Y."/>
            <person name="Hayashi T."/>
        </authorList>
    </citation>
    <scope>NUCLEOTIDE SEQUENCE [LARGE SCALE GENOMIC DNA]</scope>
    <source>
        <strain evidence="8">JCM15654</strain>
    </source>
</reference>
<feature type="transmembrane region" description="Helical" evidence="6">
    <location>
        <begin position="455"/>
        <end position="474"/>
    </location>
</feature>